<dbReference type="Pfam" id="PF13934">
    <property type="entry name" value="ELYS"/>
    <property type="match status" value="1"/>
</dbReference>
<feature type="compositionally biased region" description="Basic and acidic residues" evidence="3">
    <location>
        <begin position="362"/>
        <end position="371"/>
    </location>
</feature>
<feature type="compositionally biased region" description="Basic and acidic residues" evidence="3">
    <location>
        <begin position="548"/>
        <end position="572"/>
    </location>
</feature>
<proteinExistence type="predicted"/>
<dbReference type="EMBL" id="BLZA01000007">
    <property type="protein sequence ID" value="GHJ84101.1"/>
    <property type="molecule type" value="Genomic_DNA"/>
</dbReference>
<evidence type="ECO:0000256" key="1">
    <source>
        <dbReference type="ARBA" id="ARBA00004123"/>
    </source>
</evidence>
<dbReference type="GO" id="GO:0005634">
    <property type="term" value="C:nucleus"/>
    <property type="evidence" value="ECO:0007669"/>
    <property type="project" value="UniProtKB-SubCell"/>
</dbReference>
<feature type="compositionally biased region" description="Basic residues" evidence="3">
    <location>
        <begin position="747"/>
        <end position="756"/>
    </location>
</feature>
<feature type="compositionally biased region" description="Polar residues" evidence="3">
    <location>
        <begin position="720"/>
        <end position="730"/>
    </location>
</feature>
<dbReference type="OrthoDB" id="20729at2759"/>
<comment type="caution">
    <text evidence="5">The sequence shown here is derived from an EMBL/GenBank/DDBJ whole genome shotgun (WGS) entry which is preliminary data.</text>
</comment>
<accession>A0A8H3YDT5</accession>
<feature type="domain" description="ELYS-like" evidence="4">
    <location>
        <begin position="41"/>
        <end position="282"/>
    </location>
</feature>
<comment type="subcellular location">
    <subcellularLocation>
        <location evidence="1">Nucleus</location>
    </subcellularLocation>
</comment>
<feature type="region of interest" description="Disordered" evidence="3">
    <location>
        <begin position="497"/>
        <end position="818"/>
    </location>
</feature>
<reference evidence="5" key="1">
    <citation type="submission" date="2020-07" db="EMBL/GenBank/DDBJ databases">
        <title>Draft Genome Sequence of a Deep-Sea Yeast, Naganishia (Cryptococcus) liquefaciens strain N6.</title>
        <authorList>
            <person name="Han Y.W."/>
            <person name="Kajitani R."/>
            <person name="Morimoto H."/>
            <person name="Parhat M."/>
            <person name="Tsubouchi H."/>
            <person name="Bakenova O."/>
            <person name="Ogata M."/>
            <person name="Argunhan B."/>
            <person name="Aoki R."/>
            <person name="Kajiwara S."/>
            <person name="Itoh T."/>
            <person name="Iwasaki H."/>
        </authorList>
    </citation>
    <scope>NUCLEOTIDE SEQUENCE</scope>
    <source>
        <strain evidence="5">N6</strain>
    </source>
</reference>
<evidence type="ECO:0000259" key="4">
    <source>
        <dbReference type="Pfam" id="PF13934"/>
    </source>
</evidence>
<organism evidence="5 6">
    <name type="scientific">Naganishia liquefaciens</name>
    <dbReference type="NCBI Taxonomy" id="104408"/>
    <lineage>
        <taxon>Eukaryota</taxon>
        <taxon>Fungi</taxon>
        <taxon>Dikarya</taxon>
        <taxon>Basidiomycota</taxon>
        <taxon>Agaricomycotina</taxon>
        <taxon>Tremellomycetes</taxon>
        <taxon>Filobasidiales</taxon>
        <taxon>Filobasidiaceae</taxon>
        <taxon>Naganishia</taxon>
    </lineage>
</organism>
<evidence type="ECO:0000256" key="2">
    <source>
        <dbReference type="ARBA" id="ARBA00023242"/>
    </source>
</evidence>
<feature type="compositionally biased region" description="Low complexity" evidence="3">
    <location>
        <begin position="761"/>
        <end position="800"/>
    </location>
</feature>
<feature type="region of interest" description="Disordered" evidence="3">
    <location>
        <begin position="362"/>
        <end position="390"/>
    </location>
</feature>
<sequence length="818" mass="90955">MLPRYLADIICHARPVNDGDGTESAHASRNVLLMNVMLEDLDISARYAPVSANQLEDFFQELLVLPQLQRDLIAYYIVLDTSDSATGKDFVRSRHLTQADAARIQGFWHLDNGRIEEAVRLLSTPSPWSGFADDDRIKRLQDAVLENLEQEGSPTIIKQFIQGSGMIKNSPWRRECTVRALALDDGSMREAWRYVRDLEFENEMILGEELGIEEEDEMDVDADDEEEVQRKVEIVQDERKRLLAIMLDAILIPRPHKIALQVLVKLPIDRFEIKFMTSYLLNTTSTLPAASFSLLHDLLTLRLCSSGQHANAIDLDRQVAERIRERPELAVGSESRAKVQAMVELLPEVQRKMLLVERDAANTQEASKEQEVQVAKQPSSTTAASAPFTRPSFAPLSASVQLRQASNPRNAIYQALLRSTSSSSLNGNAASARTNDRFLPVDHAPASSRRQLNNSTSGMASSIHVPYGGQQTQFPASPFNFPPRVPVAYAASSACAPSAEMGGRSDIDDETYDDGSVTPRDARSVSPHRDHSMADEREETPVARQSNRHSEPRDQAQYDKEQQSKEDRQNEDRPEDDQTISRSASPVEPMAVDEQSERGEHKDKEHPTQKARENRSRQKPSESTSTLSPTRTIAKTPRRTRKQEQQSQSTDETEQQGAGDDQPIPIPGAFPTATTLKRKLRSSSQRKDSTGYLEKDTQASPPKRTRKITDGVEAARRATRSQSVASQATTEGDHNETTATRQDSGVNKRRPQRRSARLSESTAPSSPARSAASDATSTTATKPRTRKAASTPKKSAPPATRGVRTRRQAAALEEEDEE</sequence>
<evidence type="ECO:0000313" key="6">
    <source>
        <dbReference type="Proteomes" id="UP000620104"/>
    </source>
</evidence>
<feature type="compositionally biased region" description="Basic and acidic residues" evidence="3">
    <location>
        <begin position="685"/>
        <end position="697"/>
    </location>
</feature>
<keyword evidence="2" id="KW-0539">Nucleus</keyword>
<feature type="compositionally biased region" description="Basic and acidic residues" evidence="3">
    <location>
        <begin position="595"/>
        <end position="620"/>
    </location>
</feature>
<feature type="compositionally biased region" description="Polar residues" evidence="3">
    <location>
        <begin position="621"/>
        <end position="633"/>
    </location>
</feature>
<feature type="compositionally biased region" description="Basic and acidic residues" evidence="3">
    <location>
        <begin position="520"/>
        <end position="541"/>
    </location>
</feature>
<dbReference type="Proteomes" id="UP000620104">
    <property type="component" value="Unassembled WGS sequence"/>
</dbReference>
<dbReference type="InterPro" id="IPR025151">
    <property type="entry name" value="ELYS_dom"/>
</dbReference>
<name>A0A8H3YDT5_9TREE</name>
<feature type="compositionally biased region" description="Basic and acidic residues" evidence="3">
    <location>
        <begin position="707"/>
        <end position="716"/>
    </location>
</feature>
<keyword evidence="6" id="KW-1185">Reference proteome</keyword>
<evidence type="ECO:0000313" key="5">
    <source>
        <dbReference type="EMBL" id="GHJ84101.1"/>
    </source>
</evidence>
<gene>
    <name evidence="5" type="ORF">NliqN6_0503</name>
</gene>
<evidence type="ECO:0000256" key="3">
    <source>
        <dbReference type="SAM" id="MobiDB-lite"/>
    </source>
</evidence>
<dbReference type="AlphaFoldDB" id="A0A8H3YDT5"/>
<protein>
    <recommendedName>
        <fullName evidence="4">ELYS-like domain-containing protein</fullName>
    </recommendedName>
</protein>